<dbReference type="EMBL" id="CP133270">
    <property type="protein sequence ID" value="WVX67194.1"/>
    <property type="molecule type" value="Genomic_DNA"/>
</dbReference>
<evidence type="ECO:0000259" key="1">
    <source>
        <dbReference type="Pfam" id="PF01323"/>
    </source>
</evidence>
<organism evidence="2 3">
    <name type="scientific">Candidatus Bealeia paramacronuclearis</name>
    <dbReference type="NCBI Taxonomy" id="1921001"/>
    <lineage>
        <taxon>Bacteria</taxon>
        <taxon>Pseudomonadati</taxon>
        <taxon>Pseudomonadota</taxon>
        <taxon>Alphaproteobacteria</taxon>
        <taxon>Holosporales</taxon>
        <taxon>Holosporaceae</taxon>
        <taxon>Candidatus Bealeia</taxon>
    </lineage>
</organism>
<feature type="domain" description="DSBA-like thioredoxin" evidence="1">
    <location>
        <begin position="15"/>
        <end position="112"/>
    </location>
</feature>
<keyword evidence="3" id="KW-1185">Reference proteome</keyword>
<evidence type="ECO:0000313" key="3">
    <source>
        <dbReference type="Proteomes" id="UP001330434"/>
    </source>
</evidence>
<dbReference type="Proteomes" id="UP001330434">
    <property type="component" value="Chromosome"/>
</dbReference>
<proteinExistence type="predicted"/>
<evidence type="ECO:0000313" key="2">
    <source>
        <dbReference type="EMBL" id="WVX67194.1"/>
    </source>
</evidence>
<reference evidence="2 3" key="1">
    <citation type="journal article" date="2024" name="Environ. Microbiol.">
        <title>Novel evolutionary insights on the interactions of the Holosporales (Alphaproteobacteria) with eukaryotic hosts from comparative genomics.</title>
        <authorList>
            <person name="Giovannini M."/>
            <person name="Petroni G."/>
            <person name="Castelli M."/>
        </authorList>
    </citation>
    <scope>NUCLEOTIDE SEQUENCE [LARGE SCALE GENOMIC DNA]</scope>
    <source>
        <strain evidence="2 3">US_Bl 15I1</strain>
    </source>
</reference>
<dbReference type="InterPro" id="IPR001853">
    <property type="entry name" value="DSBA-like_thioredoxin_dom"/>
</dbReference>
<dbReference type="RefSeq" id="WP_331255975.1">
    <property type="nucleotide sequence ID" value="NZ_CP133270.1"/>
</dbReference>
<dbReference type="InterPro" id="IPR036249">
    <property type="entry name" value="Thioredoxin-like_sf"/>
</dbReference>
<name>A0ABZ2C416_9PROT</name>
<dbReference type="Pfam" id="PF01323">
    <property type="entry name" value="DSBA"/>
    <property type="match status" value="1"/>
</dbReference>
<dbReference type="SUPFAM" id="SSF52833">
    <property type="entry name" value="Thioredoxin-like"/>
    <property type="match status" value="1"/>
</dbReference>
<sequence>MVYKDISIFGEPSAVIVRGLLAANLQGKYEQLHTAVHDSKEKLDEKGLIKLAGSLGIDTKKLQADMNSDKIKQQFEGNMQLAQTLGVSATPTWMIGETVYQGGVPQEELKKIVATAKSGSSSTETTPTTQAQK</sequence>
<accession>A0ABZ2C416</accession>
<gene>
    <name evidence="2" type="ORF">Bealeia1_01392</name>
</gene>
<dbReference type="Gene3D" id="3.40.30.10">
    <property type="entry name" value="Glutaredoxin"/>
    <property type="match status" value="1"/>
</dbReference>
<protein>
    <submittedName>
        <fullName evidence="2">DsbA family domain protein</fullName>
    </submittedName>
</protein>